<organism evidence="2 3">
    <name type="scientific">Burkholderia mallei (strain ATCC 23344)</name>
    <dbReference type="NCBI Taxonomy" id="243160"/>
    <lineage>
        <taxon>Bacteria</taxon>
        <taxon>Pseudomonadati</taxon>
        <taxon>Pseudomonadota</taxon>
        <taxon>Betaproteobacteria</taxon>
        <taxon>Burkholderiales</taxon>
        <taxon>Burkholderiaceae</taxon>
        <taxon>Burkholderia</taxon>
        <taxon>pseudomallei group</taxon>
    </lineage>
</organism>
<feature type="region of interest" description="Disordered" evidence="1">
    <location>
        <begin position="21"/>
        <end position="51"/>
    </location>
</feature>
<dbReference type="AlphaFoldDB" id="A0A0H2XEZ1"/>
<dbReference type="HOGENOM" id="CLU_3096536_0_0_4"/>
<evidence type="ECO:0000313" key="3">
    <source>
        <dbReference type="Proteomes" id="UP000006693"/>
    </source>
</evidence>
<dbReference type="Proteomes" id="UP000006693">
    <property type="component" value="Chromosome 2"/>
</dbReference>
<gene>
    <name evidence="2" type="ordered locus">BMAA0520</name>
</gene>
<sequence>MPGERPAQCAAGGAVHCARPLIPGADRPNPAAGPALGIRTPQAGRCRRRSS</sequence>
<protein>
    <submittedName>
        <fullName evidence="2">Uncharacterized protein</fullName>
    </submittedName>
</protein>
<evidence type="ECO:0000313" key="2">
    <source>
        <dbReference type="EMBL" id="AAY59223.1"/>
    </source>
</evidence>
<dbReference type="KEGG" id="bma:BMAA0520"/>
<accession>A0A0H2XEZ1</accession>
<keyword evidence="3" id="KW-1185">Reference proteome</keyword>
<reference evidence="2 3" key="1">
    <citation type="journal article" date="2004" name="Proc. Natl. Acad. Sci. U.S.A.">
        <title>Structural flexibility in the Burkholderia mallei genome.</title>
        <authorList>
            <person name="Nierman W.C."/>
            <person name="DeShazer D."/>
            <person name="Kim H.S."/>
            <person name="Tettelin H."/>
            <person name="Nelson K.E."/>
            <person name="Feldblyum T."/>
            <person name="Ulrich R.L."/>
            <person name="Ronning C.M."/>
            <person name="Brinkac L.M."/>
            <person name="Daugherty S.C."/>
            <person name="Davidsen T.D."/>
            <person name="Deboy R.T."/>
            <person name="Dimitrov G."/>
            <person name="Dodson R.J."/>
            <person name="Durkin A.S."/>
            <person name="Gwinn M.L."/>
            <person name="Haft D.H."/>
            <person name="Khouri H."/>
            <person name="Kolonay J.F."/>
            <person name="Madupu R."/>
            <person name="Mohammoud Y."/>
            <person name="Nelson W.C."/>
            <person name="Radune D."/>
            <person name="Romero C.M."/>
            <person name="Sarria S."/>
            <person name="Selengut J."/>
            <person name="Shamblin C."/>
            <person name="Sullivan S.A."/>
            <person name="White O."/>
            <person name="Yu Y."/>
            <person name="Zafar N."/>
            <person name="Zhou L."/>
            <person name="Fraser C.M."/>
        </authorList>
    </citation>
    <scope>NUCLEOTIDE SEQUENCE [LARGE SCALE GENOMIC DNA]</scope>
    <source>
        <strain evidence="2 3">ATCC 23344</strain>
    </source>
</reference>
<dbReference type="EMBL" id="CP000011">
    <property type="protein sequence ID" value="AAY59223.1"/>
    <property type="molecule type" value="Genomic_DNA"/>
</dbReference>
<evidence type="ECO:0000256" key="1">
    <source>
        <dbReference type="SAM" id="MobiDB-lite"/>
    </source>
</evidence>
<name>A0A0H2XEZ1_BURMA</name>
<proteinExistence type="predicted"/>